<dbReference type="OMA" id="DFIAPHS"/>
<dbReference type="GO" id="GO:0008688">
    <property type="term" value="F:3-(3-hydroxyphenyl)propionate hydroxylase activity"/>
    <property type="evidence" value="ECO:0007669"/>
    <property type="project" value="TreeGrafter"/>
</dbReference>
<dbReference type="GO" id="GO:0071949">
    <property type="term" value="F:FAD binding"/>
    <property type="evidence" value="ECO:0007669"/>
    <property type="project" value="InterPro"/>
</dbReference>
<evidence type="ECO:0000256" key="1">
    <source>
        <dbReference type="ARBA" id="ARBA00022630"/>
    </source>
</evidence>
<sequence length="494" mass="54873">MTIEHSDVLIVGAGPVGMFLALLLHQQGVSVKLVERQKALYPLPRAVAFDHESRRLFGIVGLADEVAQIVEERNVKGGEDGQNFVWRDKNLKKLTSITQHSDRVEAEFAEFVPATTAKVGVVVDGMVCGPGACPGKAEAKPSLRVSASYLVGCDGANSTVRRLEGMTQTDLGFKEDWLILDLRIGAAQICDPDRPTTCITAGKGRRRFEFMRIPGESRDTLLSDDKVWELLEPYGYKPDNVELERKVIYTFNARWGNEFFKDRVVLAGDALHLMPPFIGQGLNSGFRDAGALGWRLPLILRGIAGDRLLQSYQEERLNHIRKLTEYCVQLGEVICETDHEKSKAIHAKMRAAREFEVAILLTSAPGRRYDPPLGRPGTLTLQEEAGRLSLHRKLGPKQEFFDTIHGYGWVLLTFGGEPCDGFLTGDAREWFLNRLGGKCLNVSPTEDADGEYAEWFANSLGKDNAVLVRPDFYVFGHSPVQSVNGLVDELQSKM</sequence>
<evidence type="ECO:0000313" key="6">
    <source>
        <dbReference type="Proteomes" id="UP000006757"/>
    </source>
</evidence>
<feature type="domain" description="FAD-binding" evidence="4">
    <location>
        <begin position="142"/>
        <end position="324"/>
    </location>
</feature>
<dbReference type="SUPFAM" id="SSF51905">
    <property type="entry name" value="FAD/NAD(P)-binding domain"/>
    <property type="match status" value="1"/>
</dbReference>
<dbReference type="InParanoid" id="K1W187"/>
<keyword evidence="2" id="KW-0274">FAD</keyword>
<accession>K1W187</accession>
<dbReference type="Gene3D" id="3.50.50.60">
    <property type="entry name" value="FAD/NAD(P)-binding domain"/>
    <property type="match status" value="1"/>
</dbReference>
<protein>
    <recommendedName>
        <fullName evidence="4">FAD-binding domain-containing protein</fullName>
    </recommendedName>
</protein>
<name>K1W187_TRIAC</name>
<dbReference type="OrthoDB" id="2690153at2759"/>
<proteinExistence type="predicted"/>
<keyword evidence="6" id="KW-1185">Reference proteome</keyword>
<evidence type="ECO:0000256" key="2">
    <source>
        <dbReference type="ARBA" id="ARBA00022827"/>
    </source>
</evidence>
<dbReference type="EMBL" id="AMBO01000089">
    <property type="protein sequence ID" value="EKD05562.1"/>
    <property type="molecule type" value="Genomic_DNA"/>
</dbReference>
<dbReference type="PANTHER" id="PTHR43476:SF3">
    <property type="entry name" value="FAD-BINDING MONOOXYGENASE"/>
    <property type="match status" value="1"/>
</dbReference>
<organism evidence="5 6">
    <name type="scientific">Trichosporon asahii var. asahii (strain CBS 8904)</name>
    <name type="common">Yeast</name>
    <dbReference type="NCBI Taxonomy" id="1220162"/>
    <lineage>
        <taxon>Eukaryota</taxon>
        <taxon>Fungi</taxon>
        <taxon>Dikarya</taxon>
        <taxon>Basidiomycota</taxon>
        <taxon>Agaricomycotina</taxon>
        <taxon>Tremellomycetes</taxon>
        <taxon>Trichosporonales</taxon>
        <taxon>Trichosporonaceae</taxon>
        <taxon>Trichosporon</taxon>
    </lineage>
</organism>
<dbReference type="Gene3D" id="3.30.70.2450">
    <property type="match status" value="1"/>
</dbReference>
<dbReference type="AlphaFoldDB" id="K1W187"/>
<dbReference type="PRINTS" id="PR00420">
    <property type="entry name" value="RNGMNOXGNASE"/>
</dbReference>
<gene>
    <name evidence="5" type="ORF">A1Q2_00143</name>
</gene>
<dbReference type="Pfam" id="PF01494">
    <property type="entry name" value="FAD_binding_3"/>
    <property type="match status" value="2"/>
</dbReference>
<dbReference type="InterPro" id="IPR050631">
    <property type="entry name" value="PheA/TfdB_FAD_monoxygenase"/>
</dbReference>
<feature type="domain" description="FAD-binding" evidence="4">
    <location>
        <begin position="6"/>
        <end position="69"/>
    </location>
</feature>
<evidence type="ECO:0000256" key="3">
    <source>
        <dbReference type="ARBA" id="ARBA00023002"/>
    </source>
</evidence>
<dbReference type="PANTHER" id="PTHR43476">
    <property type="entry name" value="3-(3-HYDROXY-PHENYL)PROPIONATE/3-HYDROXYCINNAMIC ACID HYDROXYLASE"/>
    <property type="match status" value="1"/>
</dbReference>
<evidence type="ECO:0000313" key="5">
    <source>
        <dbReference type="EMBL" id="EKD05562.1"/>
    </source>
</evidence>
<keyword evidence="3" id="KW-0560">Oxidoreductase</keyword>
<dbReference type="GO" id="GO:0019622">
    <property type="term" value="P:3-(3-hydroxy)phenylpropionate catabolic process"/>
    <property type="evidence" value="ECO:0007669"/>
    <property type="project" value="TreeGrafter"/>
</dbReference>
<dbReference type="STRING" id="1220162.K1W187"/>
<dbReference type="eggNOG" id="KOG2614">
    <property type="taxonomic scope" value="Eukaryota"/>
</dbReference>
<evidence type="ECO:0000259" key="4">
    <source>
        <dbReference type="Pfam" id="PF01494"/>
    </source>
</evidence>
<dbReference type="InterPro" id="IPR002938">
    <property type="entry name" value="FAD-bd"/>
</dbReference>
<keyword evidence="1" id="KW-0285">Flavoprotein</keyword>
<dbReference type="Proteomes" id="UP000006757">
    <property type="component" value="Unassembled WGS sequence"/>
</dbReference>
<dbReference type="HOGENOM" id="CLU_009665_20_2_1"/>
<dbReference type="InterPro" id="IPR036188">
    <property type="entry name" value="FAD/NAD-bd_sf"/>
</dbReference>
<comment type="caution">
    <text evidence="5">The sequence shown here is derived from an EMBL/GenBank/DDBJ whole genome shotgun (WGS) entry which is preliminary data.</text>
</comment>
<reference evidence="5 6" key="1">
    <citation type="journal article" date="2012" name="Eukaryot. Cell">
        <title>Genome sequence of the Trichosporon asahii environmental strain CBS 8904.</title>
        <authorList>
            <person name="Yang R.Y."/>
            <person name="Li H.T."/>
            <person name="Zhu H."/>
            <person name="Zhou G.P."/>
            <person name="Wang M."/>
            <person name="Wang L."/>
        </authorList>
    </citation>
    <scope>NUCLEOTIDE SEQUENCE [LARGE SCALE GENOMIC DNA]</scope>
    <source>
        <strain evidence="5 6">CBS 8904</strain>
    </source>
</reference>